<reference evidence="2 3" key="1">
    <citation type="submission" date="2023-07" db="EMBL/GenBank/DDBJ databases">
        <title>Sequencing the genomes of 1000 actinobacteria strains.</title>
        <authorList>
            <person name="Klenk H.-P."/>
        </authorList>
    </citation>
    <scope>NUCLEOTIDE SEQUENCE [LARGE SCALE GENOMIC DNA]</scope>
    <source>
        <strain evidence="2 3">DSM 15539</strain>
    </source>
</reference>
<dbReference type="PANTHER" id="PTHR31270">
    <property type="entry name" value="GLUTAMINYL-PEPTIDE CYCLOTRANSFERASE"/>
    <property type="match status" value="1"/>
</dbReference>
<dbReference type="PROSITE" id="PS51257">
    <property type="entry name" value="PROKAR_LIPOPROTEIN"/>
    <property type="match status" value="1"/>
</dbReference>
<keyword evidence="1" id="KW-1133">Transmembrane helix</keyword>
<accession>A0ABU1T1X9</accession>
<feature type="transmembrane region" description="Helical" evidence="1">
    <location>
        <begin position="9"/>
        <end position="31"/>
    </location>
</feature>
<evidence type="ECO:0000313" key="3">
    <source>
        <dbReference type="Proteomes" id="UP001266099"/>
    </source>
</evidence>
<protein>
    <submittedName>
        <fullName evidence="2">Glutamine cyclotransferase</fullName>
    </submittedName>
</protein>
<dbReference type="Pfam" id="PF05096">
    <property type="entry name" value="Glu_cyclase_2"/>
    <property type="match status" value="1"/>
</dbReference>
<dbReference type="Proteomes" id="UP001266099">
    <property type="component" value="Unassembled WGS sequence"/>
</dbReference>
<dbReference type="EMBL" id="JAVDUJ010000001">
    <property type="protein sequence ID" value="MDR6939319.1"/>
    <property type="molecule type" value="Genomic_DNA"/>
</dbReference>
<keyword evidence="3" id="KW-1185">Reference proteome</keyword>
<evidence type="ECO:0000256" key="1">
    <source>
        <dbReference type="SAM" id="Phobius"/>
    </source>
</evidence>
<dbReference type="RefSeq" id="WP_309955912.1">
    <property type="nucleotide sequence ID" value="NZ_CP136414.1"/>
</dbReference>
<organism evidence="2 3">
    <name type="scientific">Arcanobacterium hippocoleae</name>
    <dbReference type="NCBI Taxonomy" id="149017"/>
    <lineage>
        <taxon>Bacteria</taxon>
        <taxon>Bacillati</taxon>
        <taxon>Actinomycetota</taxon>
        <taxon>Actinomycetes</taxon>
        <taxon>Actinomycetales</taxon>
        <taxon>Actinomycetaceae</taxon>
        <taxon>Arcanobacterium</taxon>
    </lineage>
</organism>
<proteinExistence type="predicted"/>
<dbReference type="SUPFAM" id="SSF50969">
    <property type="entry name" value="YVTN repeat-like/Quinoprotein amine dehydrogenase"/>
    <property type="match status" value="1"/>
</dbReference>
<comment type="caution">
    <text evidence="2">The sequence shown here is derived from an EMBL/GenBank/DDBJ whole genome shotgun (WGS) entry which is preliminary data.</text>
</comment>
<sequence>MYSSRQKYALIGGLLGFAVIFISCFAGYQYLKKDLAPAKSSVQLISSTQLSEPLFIQGLEKLDETHLAYSSGLYGASTIGTINHKTGTVTKNMQLPDHVFAEGLTQVGAQWWQGTWKENKIYQYPANFFANKAASTISTNNLKIIAYPGDFWGICADNISGTVYISNGSDKLLKYDKNLNKKGEISVGIKNLNELECANGKIYANIWLTNKIIALDPKSETVTNTWDLTDLAEQISDENGVKNPDAVLNGIAHSTDNLFYITGKLWKKIYLVKLLN</sequence>
<dbReference type="InterPro" id="IPR011044">
    <property type="entry name" value="Quino_amine_DH_bsu"/>
</dbReference>
<dbReference type="InterPro" id="IPR007788">
    <property type="entry name" value="QCT"/>
</dbReference>
<keyword evidence="1" id="KW-0472">Membrane</keyword>
<evidence type="ECO:0000313" key="2">
    <source>
        <dbReference type="EMBL" id="MDR6939319.1"/>
    </source>
</evidence>
<gene>
    <name evidence="2" type="ORF">J2S36_000862</name>
</gene>
<name>A0ABU1T1X9_9ACTO</name>
<keyword evidence="1" id="KW-0812">Transmembrane</keyword>
<dbReference type="PANTHER" id="PTHR31270:SF1">
    <property type="entry name" value="GLUTAMINYL-PEPTIDE CYCLOTRANSFERASE"/>
    <property type="match status" value="1"/>
</dbReference>